<keyword evidence="2" id="KW-0472">Membrane</keyword>
<dbReference type="AlphaFoldDB" id="A0A1C5JUP8"/>
<dbReference type="OrthoDB" id="3403335at2"/>
<dbReference type="EMBL" id="LT607753">
    <property type="protein sequence ID" value="SCG74292.1"/>
    <property type="molecule type" value="Genomic_DNA"/>
</dbReference>
<evidence type="ECO:0000313" key="3">
    <source>
        <dbReference type="EMBL" id="SCG74292.1"/>
    </source>
</evidence>
<reference evidence="4" key="1">
    <citation type="submission" date="2016-06" db="EMBL/GenBank/DDBJ databases">
        <authorList>
            <person name="Varghese N."/>
            <person name="Submissions Spin"/>
        </authorList>
    </citation>
    <scope>NUCLEOTIDE SEQUENCE [LARGE SCALE GENOMIC DNA]</scope>
    <source>
        <strain evidence="4">DSM 45161</strain>
    </source>
</reference>
<evidence type="ECO:0000256" key="1">
    <source>
        <dbReference type="SAM" id="MobiDB-lite"/>
    </source>
</evidence>
<keyword evidence="2" id="KW-1133">Transmembrane helix</keyword>
<evidence type="ECO:0000313" key="4">
    <source>
        <dbReference type="Proteomes" id="UP000198215"/>
    </source>
</evidence>
<keyword evidence="2" id="KW-0812">Transmembrane</keyword>
<feature type="region of interest" description="Disordered" evidence="1">
    <location>
        <begin position="1"/>
        <end position="29"/>
    </location>
</feature>
<keyword evidence="4" id="KW-1185">Reference proteome</keyword>
<gene>
    <name evidence="3" type="ORF">GA0070614_5410</name>
</gene>
<protein>
    <submittedName>
        <fullName evidence="3">Uncharacterized protein</fullName>
    </submittedName>
</protein>
<proteinExistence type="predicted"/>
<feature type="transmembrane region" description="Helical" evidence="2">
    <location>
        <begin position="81"/>
        <end position="101"/>
    </location>
</feature>
<dbReference type="Proteomes" id="UP000198215">
    <property type="component" value="Chromosome I"/>
</dbReference>
<sequence>MTAIFNPTGPAPLAPPPRRSPEPAATPAPVVPVGPVGPVLELPGTPAAALVPVTRDGRAVGAFVLADGRVRYRSVPDPDQVLAAAAGAVAVALLAGAVAVVGRRRPPAIGAVTMGPGGWVSLRGTRAPALRPAAPRPWWARVLRAHRLVVEH</sequence>
<dbReference type="RefSeq" id="WP_088978550.1">
    <property type="nucleotide sequence ID" value="NZ_LT607753.1"/>
</dbReference>
<name>A0A1C5JUP8_9ACTN</name>
<accession>A0A1C5JUP8</accession>
<feature type="compositionally biased region" description="Pro residues" evidence="1">
    <location>
        <begin position="9"/>
        <end position="29"/>
    </location>
</feature>
<organism evidence="3 4">
    <name type="scientific">Micromonospora coxensis</name>
    <dbReference type="NCBI Taxonomy" id="356852"/>
    <lineage>
        <taxon>Bacteria</taxon>
        <taxon>Bacillati</taxon>
        <taxon>Actinomycetota</taxon>
        <taxon>Actinomycetes</taxon>
        <taxon>Micromonosporales</taxon>
        <taxon>Micromonosporaceae</taxon>
        <taxon>Micromonospora</taxon>
    </lineage>
</organism>
<evidence type="ECO:0000256" key="2">
    <source>
        <dbReference type="SAM" id="Phobius"/>
    </source>
</evidence>